<dbReference type="eggNOG" id="arCOG03808">
    <property type="taxonomic scope" value="Archaea"/>
</dbReference>
<organism evidence="1 2">
    <name type="scientific">Thermococcus gammatolerans (strain DSM 15229 / JCM 11827 / EJ3)</name>
    <dbReference type="NCBI Taxonomy" id="593117"/>
    <lineage>
        <taxon>Archaea</taxon>
        <taxon>Methanobacteriati</taxon>
        <taxon>Methanobacteriota</taxon>
        <taxon>Thermococci</taxon>
        <taxon>Thermococcales</taxon>
        <taxon>Thermococcaceae</taxon>
        <taxon>Thermococcus</taxon>
    </lineage>
</organism>
<keyword evidence="2" id="KW-1185">Reference proteome</keyword>
<gene>
    <name evidence="1" type="ordered locus">TGAM_0025</name>
</gene>
<name>C5A2M5_THEGJ</name>
<dbReference type="EMBL" id="CP001398">
    <property type="protein sequence ID" value="ACS32527.1"/>
    <property type="molecule type" value="Genomic_DNA"/>
</dbReference>
<accession>C5A2M5</accession>
<dbReference type="Proteomes" id="UP000001488">
    <property type="component" value="Chromosome"/>
</dbReference>
<dbReference type="KEGG" id="tga:TGAM_0025"/>
<dbReference type="Gene3D" id="3.40.50.300">
    <property type="entry name" value="P-loop containing nucleotide triphosphate hydrolases"/>
    <property type="match status" value="1"/>
</dbReference>
<dbReference type="HOGENOM" id="CLU_096716_0_0_2"/>
<evidence type="ECO:0000313" key="1">
    <source>
        <dbReference type="EMBL" id="ACS32527.1"/>
    </source>
</evidence>
<protein>
    <recommendedName>
        <fullName evidence="3">KaiC-like domain-containing protein</fullName>
    </recommendedName>
</protein>
<reference evidence="1 2" key="1">
    <citation type="journal article" date="2007" name="Genome Biol.">
        <title>Genome analysis and genome-wide proteomics of Thermococcus gammatolerans, the most radioresistant organism known amongst the Archaea.</title>
        <authorList>
            <person name="Zivanovic Y."/>
            <person name="Armengaud J."/>
            <person name="Lagorce A."/>
            <person name="Leplat C."/>
            <person name="Guerin P."/>
            <person name="Dutertre M."/>
            <person name="Anthouard V."/>
            <person name="Forterre P."/>
            <person name="Wincker P."/>
            <person name="Confalonieri F."/>
        </authorList>
    </citation>
    <scope>NUCLEOTIDE SEQUENCE [LARGE SCALE GENOMIC DNA]</scope>
    <source>
        <strain evidence="2">DSM 15229 / JCM 11827 / EJ3</strain>
    </source>
</reference>
<evidence type="ECO:0008006" key="3">
    <source>
        <dbReference type="Google" id="ProtNLM"/>
    </source>
</evidence>
<dbReference type="InterPro" id="IPR027417">
    <property type="entry name" value="P-loop_NTPase"/>
</dbReference>
<dbReference type="PATRIC" id="fig|593117.10.peg.26"/>
<dbReference type="AlphaFoldDB" id="C5A2M5"/>
<evidence type="ECO:0000313" key="2">
    <source>
        <dbReference type="Proteomes" id="UP000001488"/>
    </source>
</evidence>
<dbReference type="PaxDb" id="593117-TGAM_0025"/>
<dbReference type="STRING" id="593117.TGAM_0025"/>
<sequence length="255" mass="29318">MGVELLSTGIPLLDEALGGGLLEDSNLLIIYTTYSRGWALGFEIVRRRIGMGDFGVILDSVLPITPLRMELRAVNFDIDELGRRGDLAVVDIFSSFYGLKYSEDYVYTDPTIDESTFLPKYNRLYRRVLTERIGDRRPVGIDVTVDGMAFLLGEKNFIRVFQRLMALKERARISEKRKRPLNIFLLNRSRASDELVSWMSLYSQYVIEFQPTENFGVEKFFVRSSPLPDFEPSVEGYTFRLIRGRVEIEKPEKSG</sequence>
<proteinExistence type="predicted"/>